<dbReference type="STRING" id="592050.SAMN05421875_13515"/>
<dbReference type="GO" id="GO:0005886">
    <property type="term" value="C:plasma membrane"/>
    <property type="evidence" value="ECO:0007669"/>
    <property type="project" value="UniProtKB-UniRule"/>
</dbReference>
<dbReference type="PANTHER" id="PTHR30518">
    <property type="entry name" value="ENDOLYTIC MUREIN TRANSGLYCOSYLASE"/>
    <property type="match status" value="1"/>
</dbReference>
<dbReference type="GO" id="GO:0008932">
    <property type="term" value="F:lytic endotransglycosylase activity"/>
    <property type="evidence" value="ECO:0007669"/>
    <property type="project" value="UniProtKB-UniRule"/>
</dbReference>
<dbReference type="HAMAP" id="MF_02065">
    <property type="entry name" value="MltG"/>
    <property type="match status" value="1"/>
</dbReference>
<keyword evidence="6 7" id="KW-0961">Cell wall biogenesis/degradation</keyword>
<keyword evidence="9" id="KW-1185">Reference proteome</keyword>
<evidence type="ECO:0000256" key="5">
    <source>
        <dbReference type="ARBA" id="ARBA00023239"/>
    </source>
</evidence>
<evidence type="ECO:0000256" key="1">
    <source>
        <dbReference type="ARBA" id="ARBA00022475"/>
    </source>
</evidence>
<sequence>MRRLLVLIALVLIVSGGAAYWWLNQPIVAAGETLELAIEPGTTPRGVARDVVATGARVDARLLYAWFRVSGQDRAIKAGNYEIPPGTTPIGLLQKLARGEEALRALTLVEGWNWRQVRQALAREDQLRPDSATLTDEALMAQLGRPGVHPEGRFFPDTYTYAKGSSDLALLRRALHAMDRRLEAAWAQRAADTPLQSADQALILASIVEKETGQARDRGQIAGVFANRLRAGMLLQTDPTVIYGLGEKFDGNLRKRDLQADTPWNTYTRAGLPPTPIAMPGKAALLAAVQPDATRALYFVAKGDGSSHFSASLEEHNRAVNRYQRGQ</sequence>
<dbReference type="Gene3D" id="3.30.1490.480">
    <property type="entry name" value="Endolytic murein transglycosylase"/>
    <property type="match status" value="1"/>
</dbReference>
<dbReference type="EC" id="4.2.2.29" evidence="7"/>
<dbReference type="GeneID" id="34234158"/>
<reference evidence="9" key="1">
    <citation type="submission" date="2016-10" db="EMBL/GenBank/DDBJ databases">
        <authorList>
            <person name="Varghese N."/>
            <person name="Submissions S."/>
        </authorList>
    </citation>
    <scope>NUCLEOTIDE SEQUENCE [LARGE SCALE GENOMIC DNA]</scope>
    <source>
        <strain evidence="9">DSM 25157</strain>
    </source>
</reference>
<keyword evidence="1 7" id="KW-1003">Cell membrane</keyword>
<dbReference type="Pfam" id="PF02618">
    <property type="entry name" value="YceG"/>
    <property type="match status" value="1"/>
</dbReference>
<keyword evidence="5 7" id="KW-0456">Lyase</keyword>
<dbReference type="AlphaFoldDB" id="A0A1H4EGE8"/>
<dbReference type="Proteomes" id="UP000199002">
    <property type="component" value="Unassembled WGS sequence"/>
</dbReference>
<dbReference type="InterPro" id="IPR003770">
    <property type="entry name" value="MLTG-like"/>
</dbReference>
<dbReference type="EMBL" id="FNQJ01000035">
    <property type="protein sequence ID" value="SEA84093.1"/>
    <property type="molecule type" value="Genomic_DNA"/>
</dbReference>
<proteinExistence type="inferred from homology"/>
<name>A0A1H4EGE8_9BURK</name>
<keyword evidence="3 7" id="KW-1133">Transmembrane helix</keyword>
<keyword evidence="7" id="KW-0997">Cell inner membrane</keyword>
<dbReference type="PANTHER" id="PTHR30518:SF2">
    <property type="entry name" value="ENDOLYTIC MUREIN TRANSGLYCOSYLASE"/>
    <property type="match status" value="1"/>
</dbReference>
<evidence type="ECO:0000256" key="6">
    <source>
        <dbReference type="ARBA" id="ARBA00023316"/>
    </source>
</evidence>
<accession>A0A1H4EGE8</accession>
<dbReference type="NCBIfam" id="TIGR00247">
    <property type="entry name" value="endolytic transglycosylase MltG"/>
    <property type="match status" value="1"/>
</dbReference>
<protein>
    <recommendedName>
        <fullName evidence="7">Endolytic murein transglycosylase</fullName>
        <ecNumber evidence="7">4.2.2.29</ecNumber>
    </recommendedName>
    <alternativeName>
        <fullName evidence="7">Peptidoglycan lytic transglycosylase</fullName>
    </alternativeName>
    <alternativeName>
        <fullName evidence="7">Peptidoglycan polymerization terminase</fullName>
    </alternativeName>
</protein>
<dbReference type="CDD" id="cd08010">
    <property type="entry name" value="MltG_like"/>
    <property type="match status" value="1"/>
</dbReference>
<comment type="catalytic activity">
    <reaction evidence="7">
        <text>a peptidoglycan chain = a peptidoglycan chain with N-acetyl-1,6-anhydromuramyl-[peptide] at the reducing end + a peptidoglycan chain with N-acetylglucosamine at the non-reducing end.</text>
        <dbReference type="EC" id="4.2.2.29"/>
    </reaction>
</comment>
<comment type="function">
    <text evidence="7">Functions as a peptidoglycan terminase that cleaves nascent peptidoglycan strands endolytically to terminate their elongation.</text>
</comment>
<evidence type="ECO:0000256" key="2">
    <source>
        <dbReference type="ARBA" id="ARBA00022692"/>
    </source>
</evidence>
<evidence type="ECO:0000313" key="9">
    <source>
        <dbReference type="Proteomes" id="UP000199002"/>
    </source>
</evidence>
<organism evidence="8 9">
    <name type="scientific">Acidovorax soli</name>
    <dbReference type="NCBI Taxonomy" id="592050"/>
    <lineage>
        <taxon>Bacteria</taxon>
        <taxon>Pseudomonadati</taxon>
        <taxon>Pseudomonadota</taxon>
        <taxon>Betaproteobacteria</taxon>
        <taxon>Burkholderiales</taxon>
        <taxon>Comamonadaceae</taxon>
        <taxon>Acidovorax</taxon>
    </lineage>
</organism>
<dbReference type="RefSeq" id="WP_425285673.1">
    <property type="nucleotide sequence ID" value="NZ_CAXIQL010000079.1"/>
</dbReference>
<keyword evidence="2 7" id="KW-0812">Transmembrane</keyword>
<dbReference type="GO" id="GO:0009252">
    <property type="term" value="P:peptidoglycan biosynthetic process"/>
    <property type="evidence" value="ECO:0007669"/>
    <property type="project" value="UniProtKB-UniRule"/>
</dbReference>
<evidence type="ECO:0000256" key="4">
    <source>
        <dbReference type="ARBA" id="ARBA00023136"/>
    </source>
</evidence>
<evidence type="ECO:0000313" key="8">
    <source>
        <dbReference type="EMBL" id="SEA84093.1"/>
    </source>
</evidence>
<keyword evidence="4 7" id="KW-0472">Membrane</keyword>
<dbReference type="GO" id="GO:0071555">
    <property type="term" value="P:cell wall organization"/>
    <property type="evidence" value="ECO:0007669"/>
    <property type="project" value="UniProtKB-KW"/>
</dbReference>
<evidence type="ECO:0000256" key="7">
    <source>
        <dbReference type="HAMAP-Rule" id="MF_02065"/>
    </source>
</evidence>
<gene>
    <name evidence="7" type="primary">mltG</name>
    <name evidence="8" type="ORF">SAMN05421875_13515</name>
</gene>
<evidence type="ECO:0000256" key="3">
    <source>
        <dbReference type="ARBA" id="ARBA00022989"/>
    </source>
</evidence>
<feature type="site" description="Important for catalytic activity" evidence="7">
    <location>
        <position position="211"/>
    </location>
</feature>
<comment type="similarity">
    <text evidence="7">Belongs to the transglycosylase MltG family.</text>
</comment>
<dbReference type="Gene3D" id="3.30.160.60">
    <property type="entry name" value="Classic Zinc Finger"/>
    <property type="match status" value="1"/>
</dbReference>